<feature type="transmembrane region" description="Helical" evidence="1">
    <location>
        <begin position="12"/>
        <end position="28"/>
    </location>
</feature>
<accession>A0ABY1JK67</accession>
<keyword evidence="1" id="KW-1133">Transmembrane helix</keyword>
<dbReference type="RefSeq" id="WP_068590008.1">
    <property type="nucleotide sequence ID" value="NZ_FTNK01000001.1"/>
</dbReference>
<proteinExistence type="predicted"/>
<keyword evidence="1" id="KW-0812">Transmembrane</keyword>
<protein>
    <submittedName>
        <fullName evidence="2">Uncharacterized protein</fullName>
    </submittedName>
</protein>
<evidence type="ECO:0000256" key="1">
    <source>
        <dbReference type="SAM" id="Phobius"/>
    </source>
</evidence>
<dbReference type="Proteomes" id="UP000186666">
    <property type="component" value="Unassembled WGS sequence"/>
</dbReference>
<organism evidence="2 3">
    <name type="scientific">Paenibacillus macquariensis</name>
    <dbReference type="NCBI Taxonomy" id="948756"/>
    <lineage>
        <taxon>Bacteria</taxon>
        <taxon>Bacillati</taxon>
        <taxon>Bacillota</taxon>
        <taxon>Bacilli</taxon>
        <taxon>Bacillales</taxon>
        <taxon>Paenibacillaceae</taxon>
        <taxon>Paenibacillus</taxon>
    </lineage>
</organism>
<keyword evidence="1" id="KW-0472">Membrane</keyword>
<name>A0ABY1JK67_9BACL</name>
<evidence type="ECO:0000313" key="2">
    <source>
        <dbReference type="EMBL" id="SIQ33080.1"/>
    </source>
</evidence>
<sequence>MNYIISNLDWIFSGAGLVIVGGIYRFFFKKKNPPIPQYIKNQNGSKNIQTDGAVTVNNNTTNIFNGNDKNPQNGKRFEMDERLLESIIERIESESLLQVIESVHTSCSYNIEESKKLTDFIDFSRKPTTKYFNDELNTVLDQLINSLNELSTFMTLNFFTRRAGRKDFYLRPDFDIDLEGRTEEDMILFHKYQEKLGGFCLKAMESINEYAYKSKLVLY</sequence>
<gene>
    <name evidence="2" type="ORF">SAMN05421578_101251</name>
</gene>
<comment type="caution">
    <text evidence="2">The sequence shown here is derived from an EMBL/GenBank/DDBJ whole genome shotgun (WGS) entry which is preliminary data.</text>
</comment>
<reference evidence="2 3" key="1">
    <citation type="submission" date="2017-01" db="EMBL/GenBank/DDBJ databases">
        <authorList>
            <person name="Varghese N."/>
            <person name="Submissions S."/>
        </authorList>
    </citation>
    <scope>NUCLEOTIDE SEQUENCE [LARGE SCALE GENOMIC DNA]</scope>
    <source>
        <strain evidence="2 3">ATCC 23464</strain>
    </source>
</reference>
<evidence type="ECO:0000313" key="3">
    <source>
        <dbReference type="Proteomes" id="UP000186666"/>
    </source>
</evidence>
<dbReference type="EMBL" id="FTNK01000001">
    <property type="protein sequence ID" value="SIQ33080.1"/>
    <property type="molecule type" value="Genomic_DNA"/>
</dbReference>
<keyword evidence="3" id="KW-1185">Reference proteome</keyword>